<organism evidence="1 2">
    <name type="scientific">Xylaria curta</name>
    <dbReference type="NCBI Taxonomy" id="42375"/>
    <lineage>
        <taxon>Eukaryota</taxon>
        <taxon>Fungi</taxon>
        <taxon>Dikarya</taxon>
        <taxon>Ascomycota</taxon>
        <taxon>Pezizomycotina</taxon>
        <taxon>Sordariomycetes</taxon>
        <taxon>Xylariomycetidae</taxon>
        <taxon>Xylariales</taxon>
        <taxon>Xylariaceae</taxon>
        <taxon>Xylaria</taxon>
    </lineage>
</organism>
<dbReference type="Proteomes" id="UP001143856">
    <property type="component" value="Unassembled WGS sequence"/>
</dbReference>
<proteinExistence type="predicted"/>
<gene>
    <name evidence="1" type="ORF">NUW58_g2553</name>
</gene>
<comment type="caution">
    <text evidence="1">The sequence shown here is derived from an EMBL/GenBank/DDBJ whole genome shotgun (WGS) entry which is preliminary data.</text>
</comment>
<keyword evidence="2" id="KW-1185">Reference proteome</keyword>
<sequence length="735" mass="79115">MSLSKYAGMAGIWTMDSSSAPNAESSFGLETTEESVFDPDHRSLADPNDYRDGGKYRAIVKLQMRYEKQNPDDPAWAMGTGWLISPDTLVTAGHNVFSWAGGEEGLGRAVHIRCFIGYHGRDSVNSPIVQRRYAKTIVTTAEWLTAKDNRHRDVAFIQVDRPFEGNLRVFSYKPTPKVGDEMIGVVGYPADKSVVDKDGREEKGAMMYEMFNDIQYNLEDKKNNPLQMLKYRISTFGGQSGAPVIRKGANQTAIATHVYGSGDKNQASVIGKYGNDYDTLISVFTQGYPVAGVHEGINLVKPTSTTSGGAMTMTPHQALSKAPTFHSTGFLAEKQLSGEQAEGFIDVFKKITGVVTTVGKHALPIVSPLLGPVGGPVSAIAGAALGAIANACAESAMDGMVSPLTSTDRAAAGTMERAILAEASLQAVLKMENSAVTDKILSNMEKTYSHLAPNVKHIAPKLVPGLLSSANKITAKKNFMQREEELSRTLSRRPLRGNWAESSIGSNDFVDSMMQPTRPLEGEEAFFDGFGSILSTAFQVGKPLLREGAKFGFGLLSKALAESSFDAESAVDSQETQAAELVAKRALMGEAALQAVMKLNKSELAQLSLVNNQGDIHEEGFIDFVKTAAQKIGSVIKDTAPFVVKTVVPVVLDALAKPGTEQTHAKHLSTGTRTLRKSRSILSMVHDGTLKVSTLGPHEVMASLGRAKQPSTQGGITPVLRRVDSNEDLPVFQEL</sequence>
<protein>
    <submittedName>
        <fullName evidence="1">Uncharacterized protein</fullName>
    </submittedName>
</protein>
<accession>A0ACC1PEZ5</accession>
<dbReference type="EMBL" id="JAPDGR010000339">
    <property type="protein sequence ID" value="KAJ2991324.1"/>
    <property type="molecule type" value="Genomic_DNA"/>
</dbReference>
<reference evidence="1" key="1">
    <citation type="submission" date="2022-10" db="EMBL/GenBank/DDBJ databases">
        <title>Genome Sequence of Xylaria curta.</title>
        <authorList>
            <person name="Buettner E."/>
        </authorList>
    </citation>
    <scope>NUCLEOTIDE SEQUENCE</scope>
    <source>
        <strain evidence="1">Babe10</strain>
    </source>
</reference>
<evidence type="ECO:0000313" key="2">
    <source>
        <dbReference type="Proteomes" id="UP001143856"/>
    </source>
</evidence>
<name>A0ACC1PEZ5_9PEZI</name>
<evidence type="ECO:0000313" key="1">
    <source>
        <dbReference type="EMBL" id="KAJ2991324.1"/>
    </source>
</evidence>